<protein>
    <submittedName>
        <fullName evidence="1">Uncharacterized protein</fullName>
    </submittedName>
</protein>
<dbReference type="Proteomes" id="UP000821865">
    <property type="component" value="Chromosome 8"/>
</dbReference>
<reference evidence="1" key="1">
    <citation type="submission" date="2020-05" db="EMBL/GenBank/DDBJ databases">
        <title>Large-scale comparative analyses of tick genomes elucidate their genetic diversity and vector capacities.</title>
        <authorList>
            <person name="Jia N."/>
            <person name="Wang J."/>
            <person name="Shi W."/>
            <person name="Du L."/>
            <person name="Sun Y."/>
            <person name="Zhan W."/>
            <person name="Jiang J."/>
            <person name="Wang Q."/>
            <person name="Zhang B."/>
            <person name="Ji P."/>
            <person name="Sakyi L.B."/>
            <person name="Cui X."/>
            <person name="Yuan T."/>
            <person name="Jiang B."/>
            <person name="Yang W."/>
            <person name="Lam T.T.-Y."/>
            <person name="Chang Q."/>
            <person name="Ding S."/>
            <person name="Wang X."/>
            <person name="Zhu J."/>
            <person name="Ruan X."/>
            <person name="Zhao L."/>
            <person name="Wei J."/>
            <person name="Que T."/>
            <person name="Du C."/>
            <person name="Cheng J."/>
            <person name="Dai P."/>
            <person name="Han X."/>
            <person name="Huang E."/>
            <person name="Gao Y."/>
            <person name="Liu J."/>
            <person name="Shao H."/>
            <person name="Ye R."/>
            <person name="Li L."/>
            <person name="Wei W."/>
            <person name="Wang X."/>
            <person name="Wang C."/>
            <person name="Yang T."/>
            <person name="Huo Q."/>
            <person name="Li W."/>
            <person name="Guo W."/>
            <person name="Chen H."/>
            <person name="Zhou L."/>
            <person name="Ni X."/>
            <person name="Tian J."/>
            <person name="Zhou Y."/>
            <person name="Sheng Y."/>
            <person name="Liu T."/>
            <person name="Pan Y."/>
            <person name="Xia L."/>
            <person name="Li J."/>
            <person name="Zhao F."/>
            <person name="Cao W."/>
        </authorList>
    </citation>
    <scope>NUCLEOTIDE SEQUENCE</scope>
    <source>
        <strain evidence="1">Dsil-2018</strain>
    </source>
</reference>
<evidence type="ECO:0000313" key="2">
    <source>
        <dbReference type="Proteomes" id="UP000821865"/>
    </source>
</evidence>
<organism evidence="1 2">
    <name type="scientific">Dermacentor silvarum</name>
    <name type="common">Tick</name>
    <dbReference type="NCBI Taxonomy" id="543639"/>
    <lineage>
        <taxon>Eukaryota</taxon>
        <taxon>Metazoa</taxon>
        <taxon>Ecdysozoa</taxon>
        <taxon>Arthropoda</taxon>
        <taxon>Chelicerata</taxon>
        <taxon>Arachnida</taxon>
        <taxon>Acari</taxon>
        <taxon>Parasitiformes</taxon>
        <taxon>Ixodida</taxon>
        <taxon>Ixodoidea</taxon>
        <taxon>Ixodidae</taxon>
        <taxon>Rhipicephalinae</taxon>
        <taxon>Dermacentor</taxon>
    </lineage>
</organism>
<sequence>MRCSFAETAALWDIAQTCAHNPTFPFAACAERGNQPTDMTVLPNMPFAVESIRRQIGPAPNASNLSDRFEDVQRKVATRGGPRIGLPQRTRTRNSRVSRISRKAGITDIL</sequence>
<name>A0ACB8CAC9_DERSI</name>
<comment type="caution">
    <text evidence="1">The sequence shown here is derived from an EMBL/GenBank/DDBJ whole genome shotgun (WGS) entry which is preliminary data.</text>
</comment>
<gene>
    <name evidence="1" type="ORF">HPB49_016593</name>
</gene>
<evidence type="ECO:0000313" key="1">
    <source>
        <dbReference type="EMBL" id="KAH7937839.1"/>
    </source>
</evidence>
<dbReference type="EMBL" id="CM023477">
    <property type="protein sequence ID" value="KAH7937839.1"/>
    <property type="molecule type" value="Genomic_DNA"/>
</dbReference>
<keyword evidence="2" id="KW-1185">Reference proteome</keyword>
<proteinExistence type="predicted"/>
<accession>A0ACB8CAC9</accession>